<evidence type="ECO:0000256" key="2">
    <source>
        <dbReference type="SAM" id="Phobius"/>
    </source>
</evidence>
<proteinExistence type="predicted"/>
<gene>
    <name evidence="3" type="ORF">CORT_0G03650</name>
</gene>
<evidence type="ECO:0000313" key="3">
    <source>
        <dbReference type="EMBL" id="CCG25041.1"/>
    </source>
</evidence>
<feature type="compositionally biased region" description="Polar residues" evidence="1">
    <location>
        <begin position="1"/>
        <end position="15"/>
    </location>
</feature>
<dbReference type="HOGENOM" id="CLU_1643466_0_0_1"/>
<dbReference type="Proteomes" id="UP000005018">
    <property type="component" value="Chromosome 7"/>
</dbReference>
<sequence length="161" mass="17472">MSNTYQPLDNLNPKNPHSLDDDQSPQYADSPPPFTQTESSTSGQGTSSLQEDLEEGTSQLPTQKNPSPGNPDGRIMFCLFIGFISFGASMIMLLGEGGPTAQIFGILTLNISIFLTCVAGAIVFDIERIMGERTFIKGVVYGLGFTVLFSAVCMFIKWKMS</sequence>
<dbReference type="OrthoDB" id="10520852at2759"/>
<name>H8XA64_CANO9</name>
<dbReference type="AlphaFoldDB" id="H8XA64"/>
<keyword evidence="2" id="KW-0472">Membrane</keyword>
<keyword evidence="2" id="KW-1133">Transmembrane helix</keyword>
<feature type="compositionally biased region" description="Low complexity" evidence="1">
    <location>
        <begin position="35"/>
        <end position="48"/>
    </location>
</feature>
<feature type="transmembrane region" description="Helical" evidence="2">
    <location>
        <begin position="75"/>
        <end position="95"/>
    </location>
</feature>
<reference evidence="3 4" key="1">
    <citation type="journal article" date="2012" name="PLoS ONE">
        <title>Sequence and analysis of the genome of the pathogenic yeast Candida orthopsilosis.</title>
        <authorList>
            <person name="Riccombeni A."/>
            <person name="Vidanes G."/>
            <person name="Proux-Wera E."/>
            <person name="Wolfe K.H."/>
            <person name="Butler G."/>
        </authorList>
    </citation>
    <scope>NUCLEOTIDE SEQUENCE [LARGE SCALE GENOMIC DNA]</scope>
    <source>
        <strain evidence="3 4">Co 90-125</strain>
    </source>
</reference>
<keyword evidence="2" id="KW-0812">Transmembrane</keyword>
<dbReference type="EMBL" id="HE681725">
    <property type="protein sequence ID" value="CCG25041.1"/>
    <property type="molecule type" value="Genomic_DNA"/>
</dbReference>
<feature type="transmembrane region" description="Helical" evidence="2">
    <location>
        <begin position="138"/>
        <end position="158"/>
    </location>
</feature>
<feature type="transmembrane region" description="Helical" evidence="2">
    <location>
        <begin position="101"/>
        <end position="126"/>
    </location>
</feature>
<evidence type="ECO:0000256" key="1">
    <source>
        <dbReference type="SAM" id="MobiDB-lite"/>
    </source>
</evidence>
<evidence type="ECO:0000313" key="4">
    <source>
        <dbReference type="Proteomes" id="UP000005018"/>
    </source>
</evidence>
<keyword evidence="4" id="KW-1185">Reference proteome</keyword>
<dbReference type="GeneID" id="14542226"/>
<feature type="region of interest" description="Disordered" evidence="1">
    <location>
        <begin position="1"/>
        <end position="70"/>
    </location>
</feature>
<feature type="compositionally biased region" description="Polar residues" evidence="1">
    <location>
        <begin position="56"/>
        <end position="67"/>
    </location>
</feature>
<dbReference type="RefSeq" id="XP_003871166.1">
    <property type="nucleotide sequence ID" value="XM_003871117.1"/>
</dbReference>
<protein>
    <submittedName>
        <fullName evidence="3">Tsr4 protein</fullName>
    </submittedName>
</protein>
<accession>H8XA64</accession>
<dbReference type="KEGG" id="cot:CORT_0G03650"/>
<organism evidence="3 4">
    <name type="scientific">Candida orthopsilosis (strain 90-125)</name>
    <name type="common">Yeast</name>
    <dbReference type="NCBI Taxonomy" id="1136231"/>
    <lineage>
        <taxon>Eukaryota</taxon>
        <taxon>Fungi</taxon>
        <taxon>Dikarya</taxon>
        <taxon>Ascomycota</taxon>
        <taxon>Saccharomycotina</taxon>
        <taxon>Pichiomycetes</taxon>
        <taxon>Debaryomycetaceae</taxon>
        <taxon>Candida/Lodderomyces clade</taxon>
        <taxon>Candida</taxon>
    </lineage>
</organism>